<evidence type="ECO:0000256" key="1">
    <source>
        <dbReference type="SAM" id="MobiDB-lite"/>
    </source>
</evidence>
<proteinExistence type="predicted"/>
<organism evidence="2 3">
    <name type="scientific">Caerostris extrusa</name>
    <name type="common">Bark spider</name>
    <name type="synonym">Caerostris bankana</name>
    <dbReference type="NCBI Taxonomy" id="172846"/>
    <lineage>
        <taxon>Eukaryota</taxon>
        <taxon>Metazoa</taxon>
        <taxon>Ecdysozoa</taxon>
        <taxon>Arthropoda</taxon>
        <taxon>Chelicerata</taxon>
        <taxon>Arachnida</taxon>
        <taxon>Araneae</taxon>
        <taxon>Araneomorphae</taxon>
        <taxon>Entelegynae</taxon>
        <taxon>Araneoidea</taxon>
        <taxon>Araneidae</taxon>
        <taxon>Caerostris</taxon>
    </lineage>
</organism>
<protein>
    <submittedName>
        <fullName evidence="2">Uncharacterized protein</fullName>
    </submittedName>
</protein>
<gene>
    <name evidence="2" type="ORF">CEXT_117441</name>
</gene>
<feature type="compositionally biased region" description="Basic and acidic residues" evidence="1">
    <location>
        <begin position="28"/>
        <end position="42"/>
    </location>
</feature>
<accession>A0AAV4RZR5</accession>
<sequence>MRKTASCFNHHEFHIYYSLRLTQSLEGEKNRNSDNFETDSKAPDASNSKPRRQIKIPTNNLLKNDLIDRNSAAFLGHVIKVPSPVSLAPFPPEFLSLRRGRGGAQQTIKPTTARQSDGQTTFLTTFQTTIRGFPKQREGPPLGMVDAILRLRPVAECHLMHGMVGCQGPDLPSGIKGRRDPHFLMDFGGEALKFQGPSQVTRKCNTTR</sequence>
<evidence type="ECO:0000313" key="2">
    <source>
        <dbReference type="EMBL" id="GIY26316.1"/>
    </source>
</evidence>
<evidence type="ECO:0000313" key="3">
    <source>
        <dbReference type="Proteomes" id="UP001054945"/>
    </source>
</evidence>
<feature type="region of interest" description="Disordered" evidence="1">
    <location>
        <begin position="28"/>
        <end position="53"/>
    </location>
</feature>
<comment type="caution">
    <text evidence="2">The sequence shown here is derived from an EMBL/GenBank/DDBJ whole genome shotgun (WGS) entry which is preliminary data.</text>
</comment>
<dbReference type="EMBL" id="BPLR01008667">
    <property type="protein sequence ID" value="GIY26316.1"/>
    <property type="molecule type" value="Genomic_DNA"/>
</dbReference>
<name>A0AAV4RZR5_CAEEX</name>
<reference evidence="2 3" key="1">
    <citation type="submission" date="2021-06" db="EMBL/GenBank/DDBJ databases">
        <title>Caerostris extrusa draft genome.</title>
        <authorList>
            <person name="Kono N."/>
            <person name="Arakawa K."/>
        </authorList>
    </citation>
    <scope>NUCLEOTIDE SEQUENCE [LARGE SCALE GENOMIC DNA]</scope>
</reference>
<dbReference type="Proteomes" id="UP001054945">
    <property type="component" value="Unassembled WGS sequence"/>
</dbReference>
<keyword evidence="3" id="KW-1185">Reference proteome</keyword>
<dbReference type="AlphaFoldDB" id="A0AAV4RZR5"/>